<accession>A0AAW9Q026</accession>
<evidence type="ECO:0000256" key="4">
    <source>
        <dbReference type="PROSITE-ProRule" id="PRU00473"/>
    </source>
</evidence>
<evidence type="ECO:0000259" key="6">
    <source>
        <dbReference type="PROSITE" id="PS51123"/>
    </source>
</evidence>
<dbReference type="Gene3D" id="2.160.20.10">
    <property type="entry name" value="Single-stranded right-handed beta-helix, Pectin lyase-like"/>
    <property type="match status" value="1"/>
</dbReference>
<dbReference type="SUPFAM" id="SSF103088">
    <property type="entry name" value="OmpA-like"/>
    <property type="match status" value="1"/>
</dbReference>
<dbReference type="InterPro" id="IPR006626">
    <property type="entry name" value="PbH1"/>
</dbReference>
<sequence length="712" mass="77105">MKRNQNRKQSAYILSAIFGGIIVWSSFSVVLAQSAFPSLKIRVNSNADGLINPDDRLTLREAIALANGTLNIEKLSAAERANVTVLNQTGSQIEFALPADQTTIRLTDALPAIVSPNLFIDGTSQEGYDSSKSFATEVNIPTPVVAITPADNVEILRGITITADRVTVKGLSIYGFSAIHTATTTTPPADIFISHRLPPPDTTEQQQPAKFSPFYEGNTPPKGVVLEANWLGIPPTGEMTQRSSAFGVSIFNGVETIVQRNRIGNHQGSGIITSVTAVGSQILDNAIIGNGLSGIPDAIRLEGEIDRLAIKSNLICGNDGSAIFLFKPSGSIKVTQNAITGNGRGLRRAAIYLMGNDHQVSDNRISHQAGSGVAIAAFPKSDRNLIRNNLFATLEGMSIDLVTRRNTGTTDFHTGDGVNAVRDSHFRRVDTANGAINAPIFLATEFYLLNGKVGIDGTADVGSEVDLYRVNENNALYGPLNEYLTTVKVDDRGKFAANLENVKAGDTISAIATDPEYGTSEPARNARIAELGKALPAIDLNAPRIMDMPSCTTPPVAQTPPPAQITLKVPRQIHFALDRDEIGPASAKVLDRIAEVLQQYATIVIDLEGHTDPRAGDDYNLDLGLRRARSARNYLLRRGVAPERMTIRTQGERQPATQGNTVLDYARDRRVEVTFQDVRGIEIQFESQEEDLQLEKHLKAQMKPTLFLPYLP</sequence>
<keyword evidence="2 4" id="KW-0472">Membrane</keyword>
<evidence type="ECO:0000256" key="1">
    <source>
        <dbReference type="ARBA" id="ARBA00004442"/>
    </source>
</evidence>
<gene>
    <name evidence="7" type="ORF">V2H45_10665</name>
</gene>
<dbReference type="InterPro" id="IPR006665">
    <property type="entry name" value="OmpA-like"/>
</dbReference>
<dbReference type="InterPro" id="IPR050330">
    <property type="entry name" value="Bact_OuterMem_StrucFunc"/>
</dbReference>
<dbReference type="SMART" id="SM00710">
    <property type="entry name" value="PbH1"/>
    <property type="match status" value="6"/>
</dbReference>
<comment type="subcellular location">
    <subcellularLocation>
        <location evidence="1">Cell outer membrane</location>
    </subcellularLocation>
</comment>
<dbReference type="PANTHER" id="PTHR30329">
    <property type="entry name" value="STATOR ELEMENT OF FLAGELLAR MOTOR COMPLEX"/>
    <property type="match status" value="1"/>
</dbReference>
<dbReference type="PANTHER" id="PTHR30329:SF21">
    <property type="entry name" value="LIPOPROTEIN YIAD-RELATED"/>
    <property type="match status" value="1"/>
</dbReference>
<evidence type="ECO:0000256" key="3">
    <source>
        <dbReference type="ARBA" id="ARBA00023237"/>
    </source>
</evidence>
<dbReference type="Gene3D" id="3.30.1330.60">
    <property type="entry name" value="OmpA-like domain"/>
    <property type="match status" value="1"/>
</dbReference>
<dbReference type="Pfam" id="PF00691">
    <property type="entry name" value="OmpA"/>
    <property type="match status" value="1"/>
</dbReference>
<feature type="transmembrane region" description="Helical" evidence="5">
    <location>
        <begin position="12"/>
        <end position="36"/>
    </location>
</feature>
<dbReference type="SUPFAM" id="SSF51126">
    <property type="entry name" value="Pectin lyase-like"/>
    <property type="match status" value="1"/>
</dbReference>
<evidence type="ECO:0000313" key="7">
    <source>
        <dbReference type="EMBL" id="MEE3717209.1"/>
    </source>
</evidence>
<evidence type="ECO:0000256" key="2">
    <source>
        <dbReference type="ARBA" id="ARBA00023136"/>
    </source>
</evidence>
<keyword evidence="5" id="KW-1133">Transmembrane helix</keyword>
<dbReference type="PRINTS" id="PR01021">
    <property type="entry name" value="OMPADOMAIN"/>
</dbReference>
<dbReference type="Pfam" id="PF05048">
    <property type="entry name" value="NosD"/>
    <property type="match status" value="1"/>
</dbReference>
<dbReference type="EMBL" id="JAZBJZ010000035">
    <property type="protein sequence ID" value="MEE3717209.1"/>
    <property type="molecule type" value="Genomic_DNA"/>
</dbReference>
<dbReference type="InterPro" id="IPR006664">
    <property type="entry name" value="OMP_bac"/>
</dbReference>
<dbReference type="RefSeq" id="WP_330483637.1">
    <property type="nucleotide sequence ID" value="NZ_JAZBJZ010000035.1"/>
</dbReference>
<comment type="caution">
    <text evidence="7">The sequence shown here is derived from an EMBL/GenBank/DDBJ whole genome shotgun (WGS) entry which is preliminary data.</text>
</comment>
<reference evidence="7" key="1">
    <citation type="submission" date="2024-01" db="EMBL/GenBank/DDBJ databases">
        <title>Bank of Algae and Cyanobacteria of the Azores (BACA) strain genomes.</title>
        <authorList>
            <person name="Luz R."/>
            <person name="Cordeiro R."/>
            <person name="Fonseca A."/>
            <person name="Goncalves V."/>
        </authorList>
    </citation>
    <scope>NUCLEOTIDE SEQUENCE</scope>
    <source>
        <strain evidence="7">BACA0141</strain>
    </source>
</reference>
<organism evidence="7 8">
    <name type="scientific">Tumidithrix elongata BACA0141</name>
    <dbReference type="NCBI Taxonomy" id="2716417"/>
    <lineage>
        <taxon>Bacteria</taxon>
        <taxon>Bacillati</taxon>
        <taxon>Cyanobacteriota</taxon>
        <taxon>Cyanophyceae</taxon>
        <taxon>Pseudanabaenales</taxon>
        <taxon>Pseudanabaenaceae</taxon>
        <taxon>Tumidithrix</taxon>
        <taxon>Tumidithrix elongata</taxon>
    </lineage>
</organism>
<dbReference type="InterPro" id="IPR007742">
    <property type="entry name" value="NosD_dom"/>
</dbReference>
<dbReference type="GO" id="GO:0009279">
    <property type="term" value="C:cell outer membrane"/>
    <property type="evidence" value="ECO:0007669"/>
    <property type="project" value="UniProtKB-SubCell"/>
</dbReference>
<evidence type="ECO:0000313" key="8">
    <source>
        <dbReference type="Proteomes" id="UP001333818"/>
    </source>
</evidence>
<dbReference type="InterPro" id="IPR036737">
    <property type="entry name" value="OmpA-like_sf"/>
</dbReference>
<feature type="domain" description="OmpA-like" evidence="6">
    <location>
        <begin position="562"/>
        <end position="679"/>
    </location>
</feature>
<proteinExistence type="predicted"/>
<protein>
    <submittedName>
        <fullName evidence="7">OmpA family protein</fullName>
    </submittedName>
</protein>
<dbReference type="PROSITE" id="PS51123">
    <property type="entry name" value="OMPA_2"/>
    <property type="match status" value="1"/>
</dbReference>
<evidence type="ECO:0000256" key="5">
    <source>
        <dbReference type="SAM" id="Phobius"/>
    </source>
</evidence>
<dbReference type="CDD" id="cd07185">
    <property type="entry name" value="OmpA_C-like"/>
    <property type="match status" value="1"/>
</dbReference>
<name>A0AAW9Q026_9CYAN</name>
<keyword evidence="3" id="KW-0998">Cell outer membrane</keyword>
<dbReference type="Proteomes" id="UP001333818">
    <property type="component" value="Unassembled WGS sequence"/>
</dbReference>
<keyword evidence="8" id="KW-1185">Reference proteome</keyword>
<dbReference type="AlphaFoldDB" id="A0AAW9Q026"/>
<keyword evidence="5" id="KW-0812">Transmembrane</keyword>
<dbReference type="InterPro" id="IPR012334">
    <property type="entry name" value="Pectin_lyas_fold"/>
</dbReference>
<dbReference type="InterPro" id="IPR011050">
    <property type="entry name" value="Pectin_lyase_fold/virulence"/>
</dbReference>